<feature type="compositionally biased region" description="Acidic residues" evidence="4">
    <location>
        <begin position="36"/>
        <end position="68"/>
    </location>
</feature>
<protein>
    <recommendedName>
        <fullName evidence="7">Tubulin polyglutamylase TTLL4</fullName>
    </recommendedName>
</protein>
<dbReference type="GO" id="GO:0000226">
    <property type="term" value="P:microtubule cytoskeleton organization"/>
    <property type="evidence" value="ECO:0007669"/>
    <property type="project" value="TreeGrafter"/>
</dbReference>
<reference evidence="5 6" key="1">
    <citation type="submission" date="2009-08" db="EMBL/GenBank/DDBJ databases">
        <title>The Genome Sequence of Spizellomyces punctatus strain DAOM BR117.</title>
        <authorList>
            <consortium name="The Broad Institute Genome Sequencing Platform"/>
            <person name="Russ C."/>
            <person name="Cuomo C."/>
            <person name="Shea T."/>
            <person name="Young S.K."/>
            <person name="Zeng Q."/>
            <person name="Koehrsen M."/>
            <person name="Haas B."/>
            <person name="Borodovsky M."/>
            <person name="Guigo R."/>
            <person name="Alvarado L."/>
            <person name="Berlin A."/>
            <person name="Bochicchio J."/>
            <person name="Borenstein D."/>
            <person name="Chapman S."/>
            <person name="Chen Z."/>
            <person name="Engels R."/>
            <person name="Freedman E."/>
            <person name="Gellesch M."/>
            <person name="Goldberg J."/>
            <person name="Griggs A."/>
            <person name="Gujja S."/>
            <person name="Heiman D."/>
            <person name="Hepburn T."/>
            <person name="Howarth C."/>
            <person name="Jen D."/>
            <person name="Larson L."/>
            <person name="Lewis B."/>
            <person name="Mehta T."/>
            <person name="Park D."/>
            <person name="Pearson M."/>
            <person name="Roberts A."/>
            <person name="Saif S."/>
            <person name="Shenoy N."/>
            <person name="Sisk P."/>
            <person name="Stolte C."/>
            <person name="Sykes S."/>
            <person name="Thomson T."/>
            <person name="Walk T."/>
            <person name="White J."/>
            <person name="Yandava C."/>
            <person name="Burger G."/>
            <person name="Gray M.W."/>
            <person name="Holland P.W.H."/>
            <person name="King N."/>
            <person name="Lang F.B.F."/>
            <person name="Roger A.J."/>
            <person name="Ruiz-Trillo I."/>
            <person name="Lander E."/>
            <person name="Nusbaum C."/>
        </authorList>
    </citation>
    <scope>NUCLEOTIDE SEQUENCE [LARGE SCALE GENOMIC DNA]</scope>
    <source>
        <strain evidence="5 6">DAOM BR117</strain>
    </source>
</reference>
<dbReference type="GO" id="GO:0036064">
    <property type="term" value="C:ciliary basal body"/>
    <property type="evidence" value="ECO:0007669"/>
    <property type="project" value="TreeGrafter"/>
</dbReference>
<dbReference type="AlphaFoldDB" id="A0A0L0HT60"/>
<keyword evidence="6" id="KW-1185">Reference proteome</keyword>
<dbReference type="InterPro" id="IPR004344">
    <property type="entry name" value="TTL/TTLL_fam"/>
</dbReference>
<feature type="region of interest" description="Disordered" evidence="4">
    <location>
        <begin position="23"/>
        <end position="72"/>
    </location>
</feature>
<evidence type="ECO:0000256" key="3">
    <source>
        <dbReference type="ARBA" id="ARBA00022840"/>
    </source>
</evidence>
<name>A0A0L0HT60_SPIPD</name>
<dbReference type="eggNOG" id="KOG2156">
    <property type="taxonomic scope" value="Eukaryota"/>
</dbReference>
<dbReference type="VEuPathDB" id="FungiDB:SPPG_00019"/>
<feature type="compositionally biased region" description="Low complexity" evidence="4">
    <location>
        <begin position="492"/>
        <end position="504"/>
    </location>
</feature>
<dbReference type="STRING" id="645134.A0A0L0HT60"/>
<accession>A0A0L0HT60</accession>
<dbReference type="GO" id="GO:0070740">
    <property type="term" value="F:tubulin-glutamic acid ligase activity"/>
    <property type="evidence" value="ECO:0007669"/>
    <property type="project" value="TreeGrafter"/>
</dbReference>
<organism evidence="5 6">
    <name type="scientific">Spizellomyces punctatus (strain DAOM BR117)</name>
    <dbReference type="NCBI Taxonomy" id="645134"/>
    <lineage>
        <taxon>Eukaryota</taxon>
        <taxon>Fungi</taxon>
        <taxon>Fungi incertae sedis</taxon>
        <taxon>Chytridiomycota</taxon>
        <taxon>Chytridiomycota incertae sedis</taxon>
        <taxon>Chytridiomycetes</taxon>
        <taxon>Spizellomycetales</taxon>
        <taxon>Spizellomycetaceae</taxon>
        <taxon>Spizellomyces</taxon>
    </lineage>
</organism>
<dbReference type="SUPFAM" id="SSF56059">
    <property type="entry name" value="Glutathione synthetase ATP-binding domain-like"/>
    <property type="match status" value="1"/>
</dbReference>
<proteinExistence type="predicted"/>
<dbReference type="PROSITE" id="PS51221">
    <property type="entry name" value="TTL"/>
    <property type="match status" value="1"/>
</dbReference>
<gene>
    <name evidence="5" type="ORF">SPPG_00019</name>
</gene>
<dbReference type="Gene3D" id="3.30.470.20">
    <property type="entry name" value="ATP-grasp fold, B domain"/>
    <property type="match status" value="1"/>
</dbReference>
<evidence type="ECO:0008006" key="7">
    <source>
        <dbReference type="Google" id="ProtNLM"/>
    </source>
</evidence>
<dbReference type="PANTHER" id="PTHR12241">
    <property type="entry name" value="TUBULIN POLYGLUTAMYLASE"/>
    <property type="match status" value="1"/>
</dbReference>
<keyword evidence="3" id="KW-0067">ATP-binding</keyword>
<dbReference type="RefSeq" id="XP_016612321.1">
    <property type="nucleotide sequence ID" value="XM_016748355.1"/>
</dbReference>
<evidence type="ECO:0000313" key="5">
    <source>
        <dbReference type="EMBL" id="KND04282.1"/>
    </source>
</evidence>
<dbReference type="Pfam" id="PF03133">
    <property type="entry name" value="TTL"/>
    <property type="match status" value="1"/>
</dbReference>
<dbReference type="OrthoDB" id="202825at2759"/>
<dbReference type="GeneID" id="27683774"/>
<feature type="region of interest" description="Disordered" evidence="4">
    <location>
        <begin position="480"/>
        <end position="504"/>
    </location>
</feature>
<keyword evidence="1" id="KW-0436">Ligase</keyword>
<dbReference type="InParanoid" id="A0A0L0HT60"/>
<dbReference type="GO" id="GO:0005524">
    <property type="term" value="F:ATP binding"/>
    <property type="evidence" value="ECO:0007669"/>
    <property type="project" value="UniProtKB-KW"/>
</dbReference>
<evidence type="ECO:0000256" key="1">
    <source>
        <dbReference type="ARBA" id="ARBA00022598"/>
    </source>
</evidence>
<dbReference type="EMBL" id="KQ257450">
    <property type="protein sequence ID" value="KND04282.1"/>
    <property type="molecule type" value="Genomic_DNA"/>
</dbReference>
<feature type="region of interest" description="Disordered" evidence="4">
    <location>
        <begin position="643"/>
        <end position="676"/>
    </location>
</feature>
<evidence type="ECO:0000313" key="6">
    <source>
        <dbReference type="Proteomes" id="UP000053201"/>
    </source>
</evidence>
<dbReference type="GO" id="GO:0015631">
    <property type="term" value="F:tubulin binding"/>
    <property type="evidence" value="ECO:0007669"/>
    <property type="project" value="TreeGrafter"/>
</dbReference>
<dbReference type="PANTHER" id="PTHR12241:SF147">
    <property type="entry name" value="TUBULIN POLYGLUTAMYLASE TTLL7"/>
    <property type="match status" value="1"/>
</dbReference>
<dbReference type="Proteomes" id="UP000053201">
    <property type="component" value="Unassembled WGS sequence"/>
</dbReference>
<dbReference type="OMA" id="FICKPPA"/>
<evidence type="ECO:0000256" key="2">
    <source>
        <dbReference type="ARBA" id="ARBA00022741"/>
    </source>
</evidence>
<sequence length="736" mass="83337">MIVPVRISERDAKWSVQQIHCDYDDADDLSGNGTDSDSESIVEHDNELEEDDDFDQDGEEEEDEEEDLTVSSTPTVVADYEDMQAFDFLGSDLRKEISRDPIRKSLFSQGEDVLVFPPVGEKVSFLPDRLQEALRWKISGFTPKVVRAALLRANFSLVRKGKNWIGYWGKHPCSPCRFKRVQSWQKINHFPMSFQIGRKDKLWGNYVKCRGVWGHEHFNFIPDTYLLPAHLPSLLRTFSIHPLWIIKPPASARGHGIKVINTPKRLPKKKKAVISKYITKPFLIGGRKFDIRLYVLVTSWEPLRVYLASEGIVRFAGQRYTNSPKSASNRFIHLTNYSINKRSKDSSHPRENEEQSYLLGDPRSFSALQEYFSLIGIDFVPVYKEIQRIVVNTIICGHASNASGMRLYTQSRTSCYELFGFDILLDSALKPWLMEVNISPSLKASCDLDWKIKSSVVTDILNLVGVRVCDIEKCAFGMTDKSGSSWERRRSPSASSCSSPSSFPLEKARCKSSILEKDRHVKLGPLSVQDILLLQESEDEYSRRGNFIRLVPPACRAQQLPYLNSTTYATRLLHDWTHLEPVDQKRVDMLRSLTPGATVRVLPNLTKEPHTMKPRASSSLSCLAKPSKTAKVVSSSLSCLRQTSSQPSPSSLAPFGSSHTKFRAGQPAPPRPKSCAPLQESVKIQQVNLETDAQNPSINNTFPSWKVGRTGQYSLKIRKETRDILAEGRLIRRPFV</sequence>
<evidence type="ECO:0000256" key="4">
    <source>
        <dbReference type="SAM" id="MobiDB-lite"/>
    </source>
</evidence>
<keyword evidence="2" id="KW-0547">Nucleotide-binding</keyword>